<evidence type="ECO:0000256" key="11">
    <source>
        <dbReference type="ARBA" id="ARBA00022676"/>
    </source>
</evidence>
<dbReference type="InterPro" id="IPR023346">
    <property type="entry name" value="Lysozyme-like_dom_sf"/>
</dbReference>
<evidence type="ECO:0000256" key="21">
    <source>
        <dbReference type="ARBA" id="ARBA00023268"/>
    </source>
</evidence>
<dbReference type="InterPro" id="IPR050396">
    <property type="entry name" value="Glycosyltr_51/Transpeptidase"/>
</dbReference>
<keyword evidence="19" id="KW-0472">Membrane</keyword>
<evidence type="ECO:0000313" key="28">
    <source>
        <dbReference type="EMBL" id="ASB42272.1"/>
    </source>
</evidence>
<keyword evidence="15" id="KW-0133">Cell shape</keyword>
<accession>A0A1Z2XV07</accession>
<comment type="pathway">
    <text evidence="26">Glycan biosynthesis.</text>
</comment>
<evidence type="ECO:0000256" key="26">
    <source>
        <dbReference type="ARBA" id="ARBA00060592"/>
    </source>
</evidence>
<dbReference type="GO" id="GO:0005886">
    <property type="term" value="C:plasma membrane"/>
    <property type="evidence" value="ECO:0007669"/>
    <property type="project" value="UniProtKB-SubCell"/>
</dbReference>
<comment type="function">
    <text evidence="1">Cell wall formation. Synthesis of cross-linked peptidoglycan from the lipid intermediates. The enzyme has a penicillin-insensitive transglycosylase N-terminal domain (formation of linear glycan strands) and a penicillin-sensitive transpeptidase C-terminal domain (cross-linking of the peptide subunits).</text>
</comment>
<keyword evidence="14" id="KW-0378">Hydrolase</keyword>
<evidence type="ECO:0000256" key="19">
    <source>
        <dbReference type="ARBA" id="ARBA00023136"/>
    </source>
</evidence>
<dbReference type="GO" id="GO:0008955">
    <property type="term" value="F:peptidoglycan glycosyltransferase activity"/>
    <property type="evidence" value="ECO:0007669"/>
    <property type="project" value="UniProtKB-EC"/>
</dbReference>
<dbReference type="KEGG" id="amur:ADH66_17370"/>
<evidence type="ECO:0000256" key="5">
    <source>
        <dbReference type="ARBA" id="ARBA00007739"/>
    </source>
</evidence>
<keyword evidence="20" id="KW-0046">Antibiotic resistance</keyword>
<evidence type="ECO:0000259" key="27">
    <source>
        <dbReference type="Pfam" id="PF00912"/>
    </source>
</evidence>
<dbReference type="SUPFAM" id="SSF53955">
    <property type="entry name" value="Lysozyme-like"/>
    <property type="match status" value="1"/>
</dbReference>
<evidence type="ECO:0000256" key="7">
    <source>
        <dbReference type="ARBA" id="ARBA00018638"/>
    </source>
</evidence>
<evidence type="ECO:0000256" key="13">
    <source>
        <dbReference type="ARBA" id="ARBA00022692"/>
    </source>
</evidence>
<name>A0A1Z2XV07_9FIRM</name>
<dbReference type="GO" id="GO:0071555">
    <property type="term" value="P:cell wall organization"/>
    <property type="evidence" value="ECO:0007669"/>
    <property type="project" value="UniProtKB-KW"/>
</dbReference>
<reference evidence="28" key="1">
    <citation type="journal article" date="2017" name="Genome Announc.">
        <title>High-Quality Whole-Genome Sequences of the Oligo-Mouse-Microbiota Bacterial Community.</title>
        <authorList>
            <person name="Garzetti D."/>
            <person name="Brugiroux S."/>
            <person name="Bunk B."/>
            <person name="Pukall R."/>
            <person name="McCoy K.D."/>
            <person name="Macpherson A.J."/>
            <person name="Stecher B."/>
        </authorList>
    </citation>
    <scope>NUCLEOTIDE SEQUENCE</scope>
    <source>
        <strain evidence="28">KB18</strain>
    </source>
</reference>
<keyword evidence="11" id="KW-0328">Glycosyltransferase</keyword>
<dbReference type="PANTHER" id="PTHR32282">
    <property type="entry name" value="BINDING PROTEIN TRANSPEPTIDASE, PUTATIVE-RELATED"/>
    <property type="match status" value="1"/>
</dbReference>
<evidence type="ECO:0000256" key="23">
    <source>
        <dbReference type="ARBA" id="ARBA00034000"/>
    </source>
</evidence>
<keyword evidence="8" id="KW-1003">Cell membrane</keyword>
<evidence type="ECO:0000256" key="14">
    <source>
        <dbReference type="ARBA" id="ARBA00022801"/>
    </source>
</evidence>
<keyword evidence="21" id="KW-0511">Multifunctional enzyme</keyword>
<evidence type="ECO:0000256" key="1">
    <source>
        <dbReference type="ARBA" id="ARBA00002624"/>
    </source>
</evidence>
<comment type="pathway">
    <text evidence="3">Cell wall biogenesis; peptidoglycan biosynthesis.</text>
</comment>
<keyword evidence="9" id="KW-0121">Carboxypeptidase</keyword>
<dbReference type="EC" id="3.4.16.4" evidence="6"/>
<evidence type="ECO:0000256" key="17">
    <source>
        <dbReference type="ARBA" id="ARBA00022984"/>
    </source>
</evidence>
<reference evidence="30" key="2">
    <citation type="submission" date="2017-05" db="EMBL/GenBank/DDBJ databases">
        <title>Improved OligoMM genomes.</title>
        <authorList>
            <person name="Garzetti D."/>
        </authorList>
    </citation>
    <scope>NUCLEOTIDE SEQUENCE [LARGE SCALE GENOMIC DNA]</scope>
    <source>
        <strain evidence="30">KB18</strain>
    </source>
</reference>
<evidence type="ECO:0000256" key="4">
    <source>
        <dbReference type="ARBA" id="ARBA00007090"/>
    </source>
</evidence>
<evidence type="ECO:0000256" key="25">
    <source>
        <dbReference type="ARBA" id="ARBA00049902"/>
    </source>
</evidence>
<comment type="subcellular location">
    <subcellularLocation>
        <location evidence="2">Cell membrane</location>
        <topology evidence="2">Single-pass type II membrane protein</topology>
    </subcellularLocation>
</comment>
<keyword evidence="17" id="KW-0573">Peptidoglycan synthesis</keyword>
<dbReference type="GO" id="GO:0046677">
    <property type="term" value="P:response to antibiotic"/>
    <property type="evidence" value="ECO:0007669"/>
    <property type="project" value="UniProtKB-KW"/>
</dbReference>
<evidence type="ECO:0000256" key="16">
    <source>
        <dbReference type="ARBA" id="ARBA00022968"/>
    </source>
</evidence>
<evidence type="ECO:0000256" key="2">
    <source>
        <dbReference type="ARBA" id="ARBA00004401"/>
    </source>
</evidence>
<keyword evidence="22" id="KW-0961">Cell wall biogenesis/degradation</keyword>
<dbReference type="GO" id="GO:0008360">
    <property type="term" value="P:regulation of cell shape"/>
    <property type="evidence" value="ECO:0007669"/>
    <property type="project" value="UniProtKB-KW"/>
</dbReference>
<evidence type="ECO:0000256" key="10">
    <source>
        <dbReference type="ARBA" id="ARBA00022670"/>
    </source>
</evidence>
<comment type="similarity">
    <text evidence="4">In the C-terminal section; belongs to the transpeptidase family.</text>
</comment>
<proteinExistence type="inferred from homology"/>
<organism evidence="29 31">
    <name type="scientific">Acutalibacter muris</name>
    <dbReference type="NCBI Taxonomy" id="1796620"/>
    <lineage>
        <taxon>Bacteria</taxon>
        <taxon>Bacillati</taxon>
        <taxon>Bacillota</taxon>
        <taxon>Clostridia</taxon>
        <taxon>Eubacteriales</taxon>
        <taxon>Acutalibacteraceae</taxon>
        <taxon>Acutalibacter</taxon>
    </lineage>
</organism>
<evidence type="ECO:0000256" key="12">
    <source>
        <dbReference type="ARBA" id="ARBA00022679"/>
    </source>
</evidence>
<dbReference type="Proteomes" id="UP000196710">
    <property type="component" value="Chromosome"/>
</dbReference>
<reference evidence="29 31" key="3">
    <citation type="submission" date="2020-11" db="EMBL/GenBank/DDBJ databases">
        <title>Closed and high quality bacterial genomes of the OMM12 community.</title>
        <authorList>
            <person name="Marbouty M."/>
            <person name="Lamy-Besnier Q."/>
            <person name="Debarbieux L."/>
            <person name="Koszul R."/>
        </authorList>
    </citation>
    <scope>NUCLEOTIDE SEQUENCE [LARGE SCALE GENOMIC DNA]</scope>
    <source>
        <strain evidence="29 31">KB18</strain>
    </source>
</reference>
<keyword evidence="12 28" id="KW-0808">Transferase</keyword>
<evidence type="ECO:0000256" key="15">
    <source>
        <dbReference type="ARBA" id="ARBA00022960"/>
    </source>
</evidence>
<evidence type="ECO:0000313" key="29">
    <source>
        <dbReference type="EMBL" id="QQR31552.1"/>
    </source>
</evidence>
<dbReference type="Gene3D" id="1.10.3810.10">
    <property type="entry name" value="Biosynthetic peptidoglycan transglycosylase-like"/>
    <property type="match status" value="1"/>
</dbReference>
<keyword evidence="30" id="KW-1185">Reference proteome</keyword>
<evidence type="ECO:0000256" key="20">
    <source>
        <dbReference type="ARBA" id="ARBA00023251"/>
    </source>
</evidence>
<keyword evidence="18" id="KW-1133">Transmembrane helix</keyword>
<feature type="domain" description="Glycosyl transferase family 51" evidence="27">
    <location>
        <begin position="57"/>
        <end position="223"/>
    </location>
</feature>
<dbReference type="PANTHER" id="PTHR32282:SF33">
    <property type="entry name" value="PEPTIDOGLYCAN GLYCOSYLTRANSFERASE"/>
    <property type="match status" value="1"/>
</dbReference>
<dbReference type="EMBL" id="CP065321">
    <property type="protein sequence ID" value="QQR31552.1"/>
    <property type="molecule type" value="Genomic_DNA"/>
</dbReference>
<keyword evidence="10" id="KW-0645">Protease</keyword>
<dbReference type="Proteomes" id="UP000596035">
    <property type="component" value="Chromosome"/>
</dbReference>
<dbReference type="EC" id="2.4.99.28" evidence="24"/>
<dbReference type="EMBL" id="CP021422">
    <property type="protein sequence ID" value="ASB42272.1"/>
    <property type="molecule type" value="Genomic_DNA"/>
</dbReference>
<evidence type="ECO:0000256" key="22">
    <source>
        <dbReference type="ARBA" id="ARBA00023316"/>
    </source>
</evidence>
<dbReference type="InterPro" id="IPR036950">
    <property type="entry name" value="PBP_transglycosylase"/>
</dbReference>
<keyword evidence="13" id="KW-0812">Transmembrane</keyword>
<evidence type="ECO:0000313" key="30">
    <source>
        <dbReference type="Proteomes" id="UP000196710"/>
    </source>
</evidence>
<dbReference type="Pfam" id="PF00912">
    <property type="entry name" value="Transgly"/>
    <property type="match status" value="1"/>
</dbReference>
<dbReference type="GO" id="GO:0009252">
    <property type="term" value="P:peptidoglycan biosynthetic process"/>
    <property type="evidence" value="ECO:0007669"/>
    <property type="project" value="UniProtKB-UniPathway"/>
</dbReference>
<evidence type="ECO:0000256" key="9">
    <source>
        <dbReference type="ARBA" id="ARBA00022645"/>
    </source>
</evidence>
<evidence type="ECO:0000256" key="24">
    <source>
        <dbReference type="ARBA" id="ARBA00044770"/>
    </source>
</evidence>
<gene>
    <name evidence="28" type="ORF">ADH66_17370</name>
    <name evidence="29" type="ORF">I5Q82_07770</name>
</gene>
<dbReference type="InterPro" id="IPR001264">
    <property type="entry name" value="Glyco_trans_51"/>
</dbReference>
<comment type="catalytic activity">
    <reaction evidence="25">
        <text>[GlcNAc-(1-&gt;4)-Mur2Ac(oyl-L-Ala-gamma-D-Glu-L-Lys-D-Ala-D-Ala)](n)-di-trans,octa-cis-undecaprenyl diphosphate + beta-D-GlcNAc-(1-&gt;4)-Mur2Ac(oyl-L-Ala-gamma-D-Glu-L-Lys-D-Ala-D-Ala)-di-trans,octa-cis-undecaprenyl diphosphate = [GlcNAc-(1-&gt;4)-Mur2Ac(oyl-L-Ala-gamma-D-Glu-L-Lys-D-Ala-D-Ala)](n+1)-di-trans,octa-cis-undecaprenyl diphosphate + di-trans,octa-cis-undecaprenyl diphosphate + H(+)</text>
        <dbReference type="Rhea" id="RHEA:23708"/>
        <dbReference type="Rhea" id="RHEA-COMP:9602"/>
        <dbReference type="Rhea" id="RHEA-COMP:9603"/>
        <dbReference type="ChEBI" id="CHEBI:15378"/>
        <dbReference type="ChEBI" id="CHEBI:58405"/>
        <dbReference type="ChEBI" id="CHEBI:60033"/>
        <dbReference type="ChEBI" id="CHEBI:78435"/>
        <dbReference type="EC" id="2.4.99.28"/>
    </reaction>
</comment>
<evidence type="ECO:0000256" key="8">
    <source>
        <dbReference type="ARBA" id="ARBA00022475"/>
    </source>
</evidence>
<dbReference type="AlphaFoldDB" id="A0A1Z2XV07"/>
<dbReference type="FunFam" id="1.10.3810.10:FF:000001">
    <property type="entry name" value="Penicillin-binding protein 1A"/>
    <property type="match status" value="1"/>
</dbReference>
<evidence type="ECO:0000313" key="31">
    <source>
        <dbReference type="Proteomes" id="UP000596035"/>
    </source>
</evidence>
<evidence type="ECO:0000256" key="6">
    <source>
        <dbReference type="ARBA" id="ARBA00012448"/>
    </source>
</evidence>
<dbReference type="RefSeq" id="WP_066538218.1">
    <property type="nucleotide sequence ID" value="NZ_CAJTCQ010000001.1"/>
</dbReference>
<dbReference type="GO" id="GO:0009002">
    <property type="term" value="F:serine-type D-Ala-D-Ala carboxypeptidase activity"/>
    <property type="evidence" value="ECO:0007669"/>
    <property type="project" value="UniProtKB-EC"/>
</dbReference>
<evidence type="ECO:0000256" key="18">
    <source>
        <dbReference type="ARBA" id="ARBA00022989"/>
    </source>
</evidence>
<dbReference type="GO" id="GO:0006508">
    <property type="term" value="P:proteolysis"/>
    <property type="evidence" value="ECO:0007669"/>
    <property type="project" value="UniProtKB-KW"/>
</dbReference>
<comment type="catalytic activity">
    <reaction evidence="23">
        <text>Preferential cleavage: (Ac)2-L-Lys-D-Ala-|-D-Ala. Also transpeptidation of peptidyl-alanyl moieties that are N-acyl substituents of D-alanine.</text>
        <dbReference type="EC" id="3.4.16.4"/>
    </reaction>
</comment>
<protein>
    <recommendedName>
        <fullName evidence="7">Penicillin-binding protein 1A</fullName>
        <ecNumber evidence="24">2.4.99.28</ecNumber>
        <ecNumber evidence="6">3.4.16.4</ecNumber>
    </recommendedName>
</protein>
<comment type="similarity">
    <text evidence="5">In the N-terminal section; belongs to the glycosyltransferase 51 family.</text>
</comment>
<sequence length="242" mass="26994">MTANKKKHKALKIARNIFLIFFAVCVAAAGAITLRGYYMYTSALEQLPVRRAAGEVRAKEGFTPLSELPDTYLDAVIAAEDHRFYEHGGVDYIAIGRAVYNDIRTMSFAEGGSTITQQLAKNLYFTQEKELTRKVAEVFMAWNLEHSFSKEEILELYVNSIYYGSGCYSIGDASRTYFHKEPSDMTDYECTMLAGVPNAPSVYDPSVNPDLASQRQRQVVGLMVKYAGLSQDKAELLTCGVN</sequence>
<evidence type="ECO:0000256" key="3">
    <source>
        <dbReference type="ARBA" id="ARBA00004752"/>
    </source>
</evidence>
<keyword evidence="16" id="KW-0735">Signal-anchor</keyword>